<sequence length="382" mass="45335">MMIEKPTQYFNIKIFIYFLIAVTAVYTLVFTYYYNFKDDGYILADWLINYQDGGFKRRGLSGSFFFLLQDLTGLRLNYLVYFAQFLIISGFFLMYTKLIRYKVTDLLYLSLLMSSLGFVGLLNTVTYVGKKEFIVFLIFTCFVYLLNNDKLSKNKEYLFCMAIFITTFLHEVVLFYVPYFAIALYLKKGKFEYRRYIKYFLSAGIPVLLILAFGKNVNEGQSLQILASRGVHPTYGIFYWNINERDYIKEHWGEYLLYFISLAFSIFHLYYYLKFLKDRKVISILLIGAFLFSLPLFYLAIDWGRWMYIHMMLIIVAFTLLLPESDSVLASEPIVVNRKFYITMFIIIFSLIYRVEMSGRGFTFEGIFYRLFIAPIELLNKM</sequence>
<keyword evidence="3" id="KW-1185">Reference proteome</keyword>
<evidence type="ECO:0008006" key="4">
    <source>
        <dbReference type="Google" id="ProtNLM"/>
    </source>
</evidence>
<accession>A0A1G8JZG4</accession>
<feature type="transmembrane region" description="Helical" evidence="1">
    <location>
        <begin position="307"/>
        <end position="323"/>
    </location>
</feature>
<feature type="transmembrane region" description="Helical" evidence="1">
    <location>
        <begin position="76"/>
        <end position="94"/>
    </location>
</feature>
<feature type="transmembrane region" description="Helical" evidence="1">
    <location>
        <begin position="196"/>
        <end position="214"/>
    </location>
</feature>
<evidence type="ECO:0000313" key="2">
    <source>
        <dbReference type="EMBL" id="SDI35950.1"/>
    </source>
</evidence>
<keyword evidence="1" id="KW-1133">Transmembrane helix</keyword>
<name>A0A1G8JZG4_9FLAO</name>
<dbReference type="OrthoDB" id="1235476at2"/>
<organism evidence="2 3">
    <name type="scientific">Chryseobacterium taeanense</name>
    <dbReference type="NCBI Taxonomy" id="311334"/>
    <lineage>
        <taxon>Bacteria</taxon>
        <taxon>Pseudomonadati</taxon>
        <taxon>Bacteroidota</taxon>
        <taxon>Flavobacteriia</taxon>
        <taxon>Flavobacteriales</taxon>
        <taxon>Weeksellaceae</taxon>
        <taxon>Chryseobacterium group</taxon>
        <taxon>Chryseobacterium</taxon>
    </lineage>
</organism>
<dbReference type="Proteomes" id="UP000198869">
    <property type="component" value="Unassembled WGS sequence"/>
</dbReference>
<feature type="transmembrane region" description="Helical" evidence="1">
    <location>
        <begin position="128"/>
        <end position="146"/>
    </location>
</feature>
<dbReference type="STRING" id="311334.SAMN05421846_106254"/>
<evidence type="ECO:0000313" key="3">
    <source>
        <dbReference type="Proteomes" id="UP000198869"/>
    </source>
</evidence>
<protein>
    <recommendedName>
        <fullName evidence="4">EpsG family protein</fullName>
    </recommendedName>
</protein>
<feature type="transmembrane region" description="Helical" evidence="1">
    <location>
        <begin position="255"/>
        <end position="273"/>
    </location>
</feature>
<dbReference type="AlphaFoldDB" id="A0A1G8JZG4"/>
<feature type="transmembrane region" description="Helical" evidence="1">
    <location>
        <begin position="280"/>
        <end position="301"/>
    </location>
</feature>
<dbReference type="RefSeq" id="WP_089858254.1">
    <property type="nucleotide sequence ID" value="NZ_FNDW01000006.1"/>
</dbReference>
<keyword evidence="1" id="KW-0472">Membrane</keyword>
<feature type="transmembrane region" description="Helical" evidence="1">
    <location>
        <begin position="158"/>
        <end position="184"/>
    </location>
</feature>
<feature type="transmembrane region" description="Helical" evidence="1">
    <location>
        <begin position="106"/>
        <end position="122"/>
    </location>
</feature>
<reference evidence="3" key="1">
    <citation type="submission" date="2016-10" db="EMBL/GenBank/DDBJ databases">
        <authorList>
            <person name="Varghese N."/>
            <person name="Submissions S."/>
        </authorList>
    </citation>
    <scope>NUCLEOTIDE SEQUENCE [LARGE SCALE GENOMIC DNA]</scope>
    <source>
        <strain evidence="3">DSM 17071</strain>
    </source>
</reference>
<dbReference type="EMBL" id="FNDW01000006">
    <property type="protein sequence ID" value="SDI35950.1"/>
    <property type="molecule type" value="Genomic_DNA"/>
</dbReference>
<evidence type="ECO:0000256" key="1">
    <source>
        <dbReference type="SAM" id="Phobius"/>
    </source>
</evidence>
<feature type="transmembrane region" description="Helical" evidence="1">
    <location>
        <begin position="12"/>
        <end position="34"/>
    </location>
</feature>
<gene>
    <name evidence="2" type="ORF">SAMN05421846_106254</name>
</gene>
<proteinExistence type="predicted"/>
<feature type="transmembrane region" description="Helical" evidence="1">
    <location>
        <begin position="335"/>
        <end position="355"/>
    </location>
</feature>
<keyword evidence="1" id="KW-0812">Transmembrane</keyword>